<dbReference type="Proteomes" id="UP000008068">
    <property type="component" value="Unassembled WGS sequence"/>
</dbReference>
<dbReference type="InParanoid" id="G0MW56"/>
<proteinExistence type="predicted"/>
<name>G0MW56_CAEBE</name>
<protein>
    <submittedName>
        <fullName evidence="2">Uncharacterized protein</fullName>
    </submittedName>
</protein>
<accession>G0MW56</accession>
<dbReference type="AlphaFoldDB" id="G0MW56"/>
<evidence type="ECO:0000313" key="3">
    <source>
        <dbReference type="Proteomes" id="UP000008068"/>
    </source>
</evidence>
<reference evidence="3" key="1">
    <citation type="submission" date="2011-07" db="EMBL/GenBank/DDBJ databases">
        <authorList>
            <consortium name="Caenorhabditis brenneri Sequencing and Analysis Consortium"/>
            <person name="Wilson R.K."/>
        </authorList>
    </citation>
    <scope>NUCLEOTIDE SEQUENCE [LARGE SCALE GENOMIC DNA]</scope>
    <source>
        <strain evidence="3">PB2801</strain>
    </source>
</reference>
<evidence type="ECO:0000256" key="1">
    <source>
        <dbReference type="SAM" id="MobiDB-lite"/>
    </source>
</evidence>
<dbReference type="HOGENOM" id="CLU_1653672_0_0_1"/>
<keyword evidence="3" id="KW-1185">Reference proteome</keyword>
<feature type="region of interest" description="Disordered" evidence="1">
    <location>
        <begin position="91"/>
        <end position="138"/>
    </location>
</feature>
<gene>
    <name evidence="2" type="ORF">CAEBREN_13616</name>
</gene>
<dbReference type="EMBL" id="GL379816">
    <property type="protein sequence ID" value="EGT45896.1"/>
    <property type="molecule type" value="Genomic_DNA"/>
</dbReference>
<sequence length="160" mass="17703">MKEDMQEKPGDDKAPQQNLVECGGVQHYDKALAPLGENDGNVAVQGDNFCSQQEKAQTDQATTAMDLFGQMEPVDALGQAFFNMQMFRLSESSEDGAARNAQEVLSLPTSQPNSPESSHRGPSSTGKHRRPGSNVHKVGRRIFRNFGVVYEEEEEEEEEE</sequence>
<feature type="compositionally biased region" description="Basic residues" evidence="1">
    <location>
        <begin position="126"/>
        <end position="138"/>
    </location>
</feature>
<feature type="compositionally biased region" description="Polar residues" evidence="1">
    <location>
        <begin position="107"/>
        <end position="125"/>
    </location>
</feature>
<evidence type="ECO:0000313" key="2">
    <source>
        <dbReference type="EMBL" id="EGT45896.1"/>
    </source>
</evidence>
<organism evidence="3">
    <name type="scientific">Caenorhabditis brenneri</name>
    <name type="common">Nematode worm</name>
    <dbReference type="NCBI Taxonomy" id="135651"/>
    <lineage>
        <taxon>Eukaryota</taxon>
        <taxon>Metazoa</taxon>
        <taxon>Ecdysozoa</taxon>
        <taxon>Nematoda</taxon>
        <taxon>Chromadorea</taxon>
        <taxon>Rhabditida</taxon>
        <taxon>Rhabditina</taxon>
        <taxon>Rhabditomorpha</taxon>
        <taxon>Rhabditoidea</taxon>
        <taxon>Rhabditidae</taxon>
        <taxon>Peloderinae</taxon>
        <taxon>Caenorhabditis</taxon>
    </lineage>
</organism>